<dbReference type="PANTHER" id="PTHR24229">
    <property type="entry name" value="NEUROPEPTIDES RECEPTOR"/>
    <property type="match status" value="1"/>
</dbReference>
<dbReference type="RefSeq" id="XP_002740034.1">
    <property type="nucleotide sequence ID" value="XM_002739988.2"/>
</dbReference>
<feature type="transmembrane region" description="Helical" evidence="11">
    <location>
        <begin position="232"/>
        <end position="252"/>
    </location>
</feature>
<evidence type="ECO:0000256" key="7">
    <source>
        <dbReference type="ARBA" id="ARBA00023139"/>
    </source>
</evidence>
<dbReference type="PRINTS" id="PR00384">
    <property type="entry name" value="OPIOIDR"/>
</dbReference>
<comment type="subcellular location">
    <subcellularLocation>
        <location evidence="1">Cell membrane</location>
        <topology evidence="1">Multi-pass membrane protein</topology>
    </subcellularLocation>
</comment>
<evidence type="ECO:0000256" key="8">
    <source>
        <dbReference type="ARBA" id="ARBA00023170"/>
    </source>
</evidence>
<dbReference type="SUPFAM" id="SSF81321">
    <property type="entry name" value="Family A G protein-coupled receptor-like"/>
    <property type="match status" value="1"/>
</dbReference>
<keyword evidence="7" id="KW-0564">Palmitate</keyword>
<evidence type="ECO:0000256" key="6">
    <source>
        <dbReference type="ARBA" id="ARBA00023136"/>
    </source>
</evidence>
<evidence type="ECO:0000256" key="11">
    <source>
        <dbReference type="SAM" id="Phobius"/>
    </source>
</evidence>
<dbReference type="InterPro" id="IPR000276">
    <property type="entry name" value="GPCR_Rhodpsn"/>
</dbReference>
<evidence type="ECO:0000256" key="10">
    <source>
        <dbReference type="ARBA" id="ARBA00023288"/>
    </source>
</evidence>
<feature type="transmembrane region" description="Helical" evidence="11">
    <location>
        <begin position="104"/>
        <end position="121"/>
    </location>
</feature>
<evidence type="ECO:0000256" key="5">
    <source>
        <dbReference type="ARBA" id="ARBA00023040"/>
    </source>
</evidence>
<keyword evidence="10" id="KW-0449">Lipoprotein</keyword>
<dbReference type="Pfam" id="PF00001">
    <property type="entry name" value="7tm_1"/>
    <property type="match status" value="1"/>
</dbReference>
<dbReference type="PANTHER" id="PTHR24229:SF40">
    <property type="entry name" value="ALLATOSTATIN C RECEPTOR 1-RELATED"/>
    <property type="match status" value="1"/>
</dbReference>
<organism evidence="13 14">
    <name type="scientific">Saccoglossus kowalevskii</name>
    <name type="common">Acorn worm</name>
    <dbReference type="NCBI Taxonomy" id="10224"/>
    <lineage>
        <taxon>Eukaryota</taxon>
        <taxon>Metazoa</taxon>
        <taxon>Hemichordata</taxon>
        <taxon>Enteropneusta</taxon>
        <taxon>Harrimaniidae</taxon>
        <taxon>Saccoglossus</taxon>
    </lineage>
</organism>
<name>A0ABM0GY98_SACKO</name>
<feature type="transmembrane region" description="Helical" evidence="11">
    <location>
        <begin position="22"/>
        <end position="49"/>
    </location>
</feature>
<protein>
    <submittedName>
        <fullName evidence="14">Somatostatin receptor type 1-like</fullName>
    </submittedName>
</protein>
<dbReference type="PROSITE" id="PS50262">
    <property type="entry name" value="G_PROTEIN_RECEP_F1_2"/>
    <property type="match status" value="1"/>
</dbReference>
<reference evidence="14" key="1">
    <citation type="submission" date="2025-08" db="UniProtKB">
        <authorList>
            <consortium name="RefSeq"/>
        </authorList>
    </citation>
    <scope>IDENTIFICATION</scope>
    <source>
        <tissue evidence="14">Testes</tissue>
    </source>
</reference>
<feature type="domain" description="G-protein coupled receptors family 1 profile" evidence="12">
    <location>
        <begin position="40"/>
        <end position="293"/>
    </location>
</feature>
<evidence type="ECO:0000256" key="1">
    <source>
        <dbReference type="ARBA" id="ARBA00004651"/>
    </source>
</evidence>
<feature type="transmembrane region" description="Helical" evidence="11">
    <location>
        <begin position="272"/>
        <end position="293"/>
    </location>
</feature>
<dbReference type="InterPro" id="IPR001418">
    <property type="entry name" value="Opioid_rcpt"/>
</dbReference>
<dbReference type="Proteomes" id="UP000694865">
    <property type="component" value="Unplaced"/>
</dbReference>
<keyword evidence="2" id="KW-1003">Cell membrane</keyword>
<keyword evidence="6 11" id="KW-0472">Membrane</keyword>
<evidence type="ECO:0000313" key="14">
    <source>
        <dbReference type="RefSeq" id="XP_002740034.1"/>
    </source>
</evidence>
<dbReference type="GeneID" id="100373443"/>
<keyword evidence="4 11" id="KW-1133">Transmembrane helix</keyword>
<proteinExistence type="predicted"/>
<feature type="transmembrane region" description="Helical" evidence="11">
    <location>
        <begin position="61"/>
        <end position="84"/>
    </location>
</feature>
<evidence type="ECO:0000259" key="12">
    <source>
        <dbReference type="PROSITE" id="PS50262"/>
    </source>
</evidence>
<evidence type="ECO:0000313" key="13">
    <source>
        <dbReference type="Proteomes" id="UP000694865"/>
    </source>
</evidence>
<keyword evidence="5" id="KW-0297">G-protein coupled receptor</keyword>
<feature type="transmembrane region" description="Helical" evidence="11">
    <location>
        <begin position="186"/>
        <end position="211"/>
    </location>
</feature>
<gene>
    <name evidence="14" type="primary">LOC100373443</name>
</gene>
<dbReference type="SMART" id="SM01381">
    <property type="entry name" value="7TM_GPCR_Srsx"/>
    <property type="match status" value="1"/>
</dbReference>
<keyword evidence="9" id="KW-0807">Transducer</keyword>
<dbReference type="PRINTS" id="PR00237">
    <property type="entry name" value="GPCRRHODOPSN"/>
</dbReference>
<evidence type="ECO:0000256" key="3">
    <source>
        <dbReference type="ARBA" id="ARBA00022692"/>
    </source>
</evidence>
<keyword evidence="3 11" id="KW-0812">Transmembrane</keyword>
<keyword evidence="8" id="KW-0675">Receptor</keyword>
<dbReference type="InterPro" id="IPR017452">
    <property type="entry name" value="GPCR_Rhodpsn_7TM"/>
</dbReference>
<feature type="transmembrane region" description="Helical" evidence="11">
    <location>
        <begin position="141"/>
        <end position="160"/>
    </location>
</feature>
<evidence type="ECO:0000256" key="9">
    <source>
        <dbReference type="ARBA" id="ARBA00023224"/>
    </source>
</evidence>
<evidence type="ECO:0000256" key="4">
    <source>
        <dbReference type="ARBA" id="ARBA00022989"/>
    </source>
</evidence>
<evidence type="ECO:0000256" key="2">
    <source>
        <dbReference type="ARBA" id="ARBA00022475"/>
    </source>
</evidence>
<sequence length="351" mass="39475">MNISQSNITSPVGDDHLHGSGIAIYIPVVYSIVFIVGLIGNSLLLYLLVKYTKLKSVSNIFIFNLAIADILFMVGLPFLAYALASPSWNLGTAVCKIVLSIDGLNQFTGIYLLTVMSVDRYIVFVHPMKTMAFRTATKAKLVALCVWIFSSIVIFPLLLYSKLAESSKSTYACTVVFPQYFNRTAFLIYTFILAFVLPLLIIITCYLLISLELRRSRGPAIKTNAKKSSQKVIKMVILYVTIFIVCWLPFYVIQFTYMFHVDQSKPPSQSFFVLYLTSICLSYANSAINPYIYTLSTGAFRRNIQQSRRKQYKIVYSKNASVSKSNEKNGTAKNNNVKKSIILKTSDEIAV</sequence>
<accession>A0ABM0GY98</accession>
<keyword evidence="13" id="KW-1185">Reference proteome</keyword>
<dbReference type="Gene3D" id="1.20.1070.10">
    <property type="entry name" value="Rhodopsin 7-helix transmembrane proteins"/>
    <property type="match status" value="1"/>
</dbReference>